<sequence>MSCVEKNQDNKMDLFVMVVGASGIGDGGDKKYNYKVVAWTNEDDPRQTKIVTTNADPEFREVLHLPQNKAASFLNLELFSVNAADTDAFFCGRANTALPMKTNANVYRKFKLENLDTSGNIVTVGYLEVYLGLKTG</sequence>
<name>A0A8T2AA79_9BRAS</name>
<keyword evidence="2" id="KW-1185">Reference proteome</keyword>
<comment type="caution">
    <text evidence="1">The sequence shown here is derived from an EMBL/GenBank/DDBJ whole genome shotgun (WGS) entry which is preliminary data.</text>
</comment>
<organism evidence="1 2">
    <name type="scientific">Arabidopsis thaliana x Arabidopsis arenosa</name>
    <dbReference type="NCBI Taxonomy" id="1240361"/>
    <lineage>
        <taxon>Eukaryota</taxon>
        <taxon>Viridiplantae</taxon>
        <taxon>Streptophyta</taxon>
        <taxon>Embryophyta</taxon>
        <taxon>Tracheophyta</taxon>
        <taxon>Spermatophyta</taxon>
        <taxon>Magnoliopsida</taxon>
        <taxon>eudicotyledons</taxon>
        <taxon>Gunneridae</taxon>
        <taxon>Pentapetalae</taxon>
        <taxon>rosids</taxon>
        <taxon>malvids</taxon>
        <taxon>Brassicales</taxon>
        <taxon>Brassicaceae</taxon>
        <taxon>Camelineae</taxon>
        <taxon>Arabidopsis</taxon>
    </lineage>
</organism>
<evidence type="ECO:0000313" key="1">
    <source>
        <dbReference type="EMBL" id="KAG7569826.1"/>
    </source>
</evidence>
<dbReference type="PANTHER" id="PTHR38365:SF1">
    <property type="entry name" value="C2 DOMAIN-CONTAINING PROTEIN"/>
    <property type="match status" value="1"/>
</dbReference>
<gene>
    <name evidence="1" type="ORF">ISN45_Aa04g025070</name>
</gene>
<evidence type="ECO:0000313" key="2">
    <source>
        <dbReference type="Proteomes" id="UP000694240"/>
    </source>
</evidence>
<protein>
    <recommendedName>
        <fullName evidence="3">C2 domain-containing protein</fullName>
    </recommendedName>
</protein>
<dbReference type="EMBL" id="JAEFBK010000009">
    <property type="protein sequence ID" value="KAG7569826.1"/>
    <property type="molecule type" value="Genomic_DNA"/>
</dbReference>
<evidence type="ECO:0008006" key="3">
    <source>
        <dbReference type="Google" id="ProtNLM"/>
    </source>
</evidence>
<dbReference type="PANTHER" id="PTHR38365">
    <property type="entry name" value="C2 DOMAIN-CONTAINING PROTEIN-RELATED"/>
    <property type="match status" value="1"/>
</dbReference>
<proteinExistence type="predicted"/>
<dbReference type="AlphaFoldDB" id="A0A8T2AA79"/>
<accession>A0A8T2AA79</accession>
<reference evidence="1 2" key="1">
    <citation type="submission" date="2020-12" db="EMBL/GenBank/DDBJ databases">
        <title>Concerted genomic and epigenomic changes stabilize Arabidopsis allopolyploids.</title>
        <authorList>
            <person name="Chen Z."/>
        </authorList>
    </citation>
    <scope>NUCLEOTIDE SEQUENCE [LARGE SCALE GENOMIC DNA]</scope>
    <source>
        <strain evidence="1">Allo738</strain>
        <tissue evidence="1">Leaf</tissue>
    </source>
</reference>
<dbReference type="Proteomes" id="UP000694240">
    <property type="component" value="Chromosome 9"/>
</dbReference>